<gene>
    <name evidence="1" type="ORF">FJA49_09600</name>
</gene>
<sequence length="334" mass="36525">MKKILLILTLCTGLLQISCSEDSVTDSNSTNVPTNNSVDVYVAGQKDNQACYWKNNQPVLLESGGITAPIANKITVVNNDVYVLGMGAGTTTLEVFPMFWKNGVLTNLKTSLSTADEEVMTITDFEVVGSDVYFVGYTKRRIITFEDYSLAYWKNGVKTVVRDYGAYVQNYPKIKAVNNTVYIAASSTGALTLNGYYTNNVFTEIPFATITGLAKNNNEVYAYGTANFGGYYKNITTGTETTFPAVAAISSMYFESNNLYLTDVASIYKNGVMFDAGQPQLGGIMDFKILNNNTYKVTQVGIDSYISYLTVNGVEAAQIPDSQGTFLSLFVVQN</sequence>
<reference evidence="1 2" key="1">
    <citation type="submission" date="2019-06" db="EMBL/GenBank/DDBJ databases">
        <title>Flavobacterium sp. MaA-Y11 from geoumgang.</title>
        <authorList>
            <person name="Jeong S."/>
        </authorList>
    </citation>
    <scope>NUCLEOTIDE SEQUENCE [LARGE SCALE GENOMIC DNA]</scope>
    <source>
        <strain evidence="1 2">MaA-Y11</strain>
    </source>
</reference>
<accession>A0A501Q7M0</accession>
<reference evidence="1 2" key="2">
    <citation type="submission" date="2019-06" db="EMBL/GenBank/DDBJ databases">
        <authorList>
            <person name="Seo Y."/>
        </authorList>
    </citation>
    <scope>NUCLEOTIDE SEQUENCE [LARGE SCALE GENOMIC DNA]</scope>
    <source>
        <strain evidence="1 2">MaA-Y11</strain>
    </source>
</reference>
<evidence type="ECO:0000313" key="1">
    <source>
        <dbReference type="EMBL" id="TPD68312.1"/>
    </source>
</evidence>
<proteinExistence type="predicted"/>
<dbReference type="RefSeq" id="WP_140000763.1">
    <property type="nucleotide sequence ID" value="NZ_VFJE01000054.1"/>
</dbReference>
<dbReference type="Proteomes" id="UP000319175">
    <property type="component" value="Unassembled WGS sequence"/>
</dbReference>
<dbReference type="AlphaFoldDB" id="A0A501Q7M0"/>
<comment type="caution">
    <text evidence="1">The sequence shown here is derived from an EMBL/GenBank/DDBJ whole genome shotgun (WGS) entry which is preliminary data.</text>
</comment>
<keyword evidence="2" id="KW-1185">Reference proteome</keyword>
<protein>
    <recommendedName>
        <fullName evidence="3">DUF5074 domain-containing protein</fullName>
    </recommendedName>
</protein>
<evidence type="ECO:0000313" key="2">
    <source>
        <dbReference type="Proteomes" id="UP000319175"/>
    </source>
</evidence>
<name>A0A501Q7M0_9FLAO</name>
<evidence type="ECO:0008006" key="3">
    <source>
        <dbReference type="Google" id="ProtNLM"/>
    </source>
</evidence>
<dbReference type="OrthoDB" id="948245at2"/>
<organism evidence="1 2">
    <name type="scientific">Flavobacterium microcysteis</name>
    <dbReference type="NCBI Taxonomy" id="2596891"/>
    <lineage>
        <taxon>Bacteria</taxon>
        <taxon>Pseudomonadati</taxon>
        <taxon>Bacteroidota</taxon>
        <taxon>Flavobacteriia</taxon>
        <taxon>Flavobacteriales</taxon>
        <taxon>Flavobacteriaceae</taxon>
        <taxon>Flavobacterium</taxon>
    </lineage>
</organism>
<dbReference type="EMBL" id="VFJE01000054">
    <property type="protein sequence ID" value="TPD68312.1"/>
    <property type="molecule type" value="Genomic_DNA"/>
</dbReference>